<proteinExistence type="predicted"/>
<dbReference type="CDD" id="cd00303">
    <property type="entry name" value="retropepsin_like"/>
    <property type="match status" value="1"/>
</dbReference>
<keyword evidence="1" id="KW-0479">Metal-binding</keyword>
<feature type="domain" description="CCHC-type" evidence="3">
    <location>
        <begin position="252"/>
        <end position="268"/>
    </location>
</feature>
<evidence type="ECO:0000313" key="4">
    <source>
        <dbReference type="EMBL" id="CAI6372691.1"/>
    </source>
</evidence>
<dbReference type="AlphaFoldDB" id="A0AAV0XX03"/>
<dbReference type="Gene3D" id="4.10.60.10">
    <property type="entry name" value="Zinc finger, CCHC-type"/>
    <property type="match status" value="2"/>
</dbReference>
<dbReference type="Pfam" id="PF00098">
    <property type="entry name" value="zf-CCHC"/>
    <property type="match status" value="2"/>
</dbReference>
<feature type="compositionally biased region" description="Polar residues" evidence="2">
    <location>
        <begin position="11"/>
        <end position="26"/>
    </location>
</feature>
<dbReference type="SMART" id="SM00343">
    <property type="entry name" value="ZnF_C2HC"/>
    <property type="match status" value="2"/>
</dbReference>
<keyword evidence="1" id="KW-0862">Zinc</keyword>
<dbReference type="Proteomes" id="UP001160148">
    <property type="component" value="Unassembled WGS sequence"/>
</dbReference>
<reference evidence="4 5" key="1">
    <citation type="submission" date="2023-01" db="EMBL/GenBank/DDBJ databases">
        <authorList>
            <person name="Whitehead M."/>
        </authorList>
    </citation>
    <scope>NUCLEOTIDE SEQUENCE [LARGE SCALE GENOMIC DNA]</scope>
</reference>
<dbReference type="GO" id="GO:0003676">
    <property type="term" value="F:nucleic acid binding"/>
    <property type="evidence" value="ECO:0007669"/>
    <property type="project" value="InterPro"/>
</dbReference>
<dbReference type="InterPro" id="IPR021109">
    <property type="entry name" value="Peptidase_aspartic_dom_sf"/>
</dbReference>
<keyword evidence="5" id="KW-1185">Reference proteome</keyword>
<feature type="region of interest" description="Disordered" evidence="2">
    <location>
        <begin position="1"/>
        <end position="26"/>
    </location>
</feature>
<feature type="domain" description="CCHC-type" evidence="3">
    <location>
        <begin position="230"/>
        <end position="246"/>
    </location>
</feature>
<dbReference type="InterPro" id="IPR036875">
    <property type="entry name" value="Znf_CCHC_sf"/>
</dbReference>
<comment type="caution">
    <text evidence="4">The sequence shown here is derived from an EMBL/GenBank/DDBJ whole genome shotgun (WGS) entry which is preliminary data.</text>
</comment>
<dbReference type="SUPFAM" id="SSF57756">
    <property type="entry name" value="Retrovirus zinc finger-like domains"/>
    <property type="match status" value="1"/>
</dbReference>
<evidence type="ECO:0000256" key="1">
    <source>
        <dbReference type="PROSITE-ProRule" id="PRU00047"/>
    </source>
</evidence>
<organism evidence="4 5">
    <name type="scientific">Macrosiphum euphorbiae</name>
    <name type="common">potato aphid</name>
    <dbReference type="NCBI Taxonomy" id="13131"/>
    <lineage>
        <taxon>Eukaryota</taxon>
        <taxon>Metazoa</taxon>
        <taxon>Ecdysozoa</taxon>
        <taxon>Arthropoda</taxon>
        <taxon>Hexapoda</taxon>
        <taxon>Insecta</taxon>
        <taxon>Pterygota</taxon>
        <taxon>Neoptera</taxon>
        <taxon>Paraneoptera</taxon>
        <taxon>Hemiptera</taxon>
        <taxon>Sternorrhyncha</taxon>
        <taxon>Aphidomorpha</taxon>
        <taxon>Aphidoidea</taxon>
        <taxon>Aphididae</taxon>
        <taxon>Macrosiphini</taxon>
        <taxon>Macrosiphum</taxon>
    </lineage>
</organism>
<dbReference type="EMBL" id="CARXXK010001063">
    <property type="protein sequence ID" value="CAI6372691.1"/>
    <property type="molecule type" value="Genomic_DNA"/>
</dbReference>
<protein>
    <recommendedName>
        <fullName evidence="3">CCHC-type domain-containing protein</fullName>
    </recommendedName>
</protein>
<gene>
    <name evidence="4" type="ORF">MEUPH1_LOCUS26532</name>
</gene>
<evidence type="ECO:0000259" key="3">
    <source>
        <dbReference type="PROSITE" id="PS50158"/>
    </source>
</evidence>
<dbReference type="PROSITE" id="PS50158">
    <property type="entry name" value="ZF_CCHC"/>
    <property type="match status" value="2"/>
</dbReference>
<evidence type="ECO:0000256" key="2">
    <source>
        <dbReference type="SAM" id="MobiDB-lite"/>
    </source>
</evidence>
<accession>A0AAV0XX03</accession>
<evidence type="ECO:0000313" key="5">
    <source>
        <dbReference type="Proteomes" id="UP001160148"/>
    </source>
</evidence>
<dbReference type="GO" id="GO:0008270">
    <property type="term" value="F:zinc ion binding"/>
    <property type="evidence" value="ECO:0007669"/>
    <property type="project" value="UniProtKB-KW"/>
</dbReference>
<keyword evidence="1" id="KW-0863">Zinc-finger</keyword>
<dbReference type="Gene3D" id="2.40.70.10">
    <property type="entry name" value="Acid Proteases"/>
    <property type="match status" value="1"/>
</dbReference>
<sequence length="444" mass="49952">MPRLKAKKRQSTSSGFQGNDDTVINESAGSSRTINFRDVQESLYPFSGDDSYSVEKWVADVEEMAEVCGWTSLEIFIYGKRLLQGTAMLFIRAECGIKSWETLRDRLRNEFRNRLTAADVHRQLAAQTRQEGETLMQFLYRMRELAMQGSVQDDSLIDYVISGIQDSEVNKTVLYGATNIVEFKRKLEVYGVINQRILVEAKNNIKPHGRRSEPYNQLRPSQPVDKSLLRCYTCGVKGHLSPDCPDAAKGIKCFACQSHGHRAADCPNAGRRNEDGPQMYQVNSLPADNRIFKLVKVQGVDTAALIDTGCDMNICRRSFMMLLSQESAVSAKVRLSGPAGSSFYTEKMCAVDLSVDGNTYHIDLYSVSDDDILCDLIIGRHLFQTKAELRVGPKLIEISRVPEQRIMAIETCMDELDVGLRGSVVTIGKRWRAPPSLFYEQKNN</sequence>
<dbReference type="SUPFAM" id="SSF50630">
    <property type="entry name" value="Acid proteases"/>
    <property type="match status" value="1"/>
</dbReference>
<feature type="compositionally biased region" description="Basic residues" evidence="2">
    <location>
        <begin position="1"/>
        <end position="10"/>
    </location>
</feature>
<name>A0AAV0XX03_9HEMI</name>
<dbReference type="InterPro" id="IPR001878">
    <property type="entry name" value="Znf_CCHC"/>
</dbReference>